<proteinExistence type="predicted"/>
<protein>
    <recommendedName>
        <fullName evidence="2">DUF4833 domain-containing protein</fullName>
    </recommendedName>
</protein>
<comment type="caution">
    <text evidence="3">The sequence shown here is derived from an EMBL/GenBank/DDBJ whole genome shotgun (WGS) entry which is preliminary data.</text>
</comment>
<feature type="domain" description="DUF4833" evidence="2">
    <location>
        <begin position="26"/>
        <end position="164"/>
    </location>
</feature>
<dbReference type="PANTHER" id="PTHR47026">
    <property type="entry name" value="PIGMENTOSA GTPASE REGULATOR-LIKE PROTEIN, PUTATIVE-RELATED"/>
    <property type="match status" value="1"/>
</dbReference>
<dbReference type="EMBL" id="MBAD02000442">
    <property type="protein sequence ID" value="RLN67691.1"/>
    <property type="molecule type" value="Genomic_DNA"/>
</dbReference>
<dbReference type="OrthoDB" id="8062037at2759"/>
<name>A0A3F2RUR4_9STRA</name>
<evidence type="ECO:0000313" key="3">
    <source>
        <dbReference type="EMBL" id="RLN64640.1"/>
    </source>
</evidence>
<evidence type="ECO:0000313" key="5">
    <source>
        <dbReference type="Proteomes" id="UP000277300"/>
    </source>
</evidence>
<dbReference type="Proteomes" id="UP000277300">
    <property type="component" value="Unassembled WGS sequence"/>
</dbReference>
<gene>
    <name evidence="4" type="ORF">BBJ29_001786</name>
    <name evidence="3" type="ORF">BBP00_00003331</name>
</gene>
<dbReference type="InterPro" id="IPR032269">
    <property type="entry name" value="DUF4833"/>
</dbReference>
<sequence>MSLDFSKVENNPVPLIAEKHNSNVAFVVYRNKNKNVVVYAANLREDGTLDPENPLDVYWIMFEQDGAPREDLNMIERNTAYGATVKPREGHPGQFEVTLTSLKDRVIYLSIVDGKVVGHGTINGQENCTLERVFVYSTTSWGLPKVQHIEIHGHDASGNAIMEKKLPECGNMADVVEDSAVNDFLLILEEHRKNCERQGKYVEAEIAKNRLEELKVHEENRRKEAMRSRQIAERLGVEEAHMLEFQQFNQVWDRKMDEYERNVEDLVINMREKHKSELLEFQQKLLEKHQKPKFSKDLLNLRRIEEHLARQKDYGEAHKIKLKSDALEAWELEKWRNLKQQEMFQREVTFKQRQKQDLDALQKRIQSGREEQKKQRQVDLERLLQRYQNVKAELQQQQNLERIRHEKFVQRPGGVAR</sequence>
<dbReference type="AlphaFoldDB" id="A0A3F2RUR4"/>
<evidence type="ECO:0000256" key="1">
    <source>
        <dbReference type="SAM" id="Coils"/>
    </source>
</evidence>
<organism evidence="3 5">
    <name type="scientific">Phytophthora kernoviae</name>
    <dbReference type="NCBI Taxonomy" id="325452"/>
    <lineage>
        <taxon>Eukaryota</taxon>
        <taxon>Sar</taxon>
        <taxon>Stramenopiles</taxon>
        <taxon>Oomycota</taxon>
        <taxon>Peronosporomycetes</taxon>
        <taxon>Peronosporales</taxon>
        <taxon>Peronosporaceae</taxon>
        <taxon>Phytophthora</taxon>
    </lineage>
</organism>
<dbReference type="Proteomes" id="UP000284657">
    <property type="component" value="Unassembled WGS sequence"/>
</dbReference>
<evidence type="ECO:0000259" key="2">
    <source>
        <dbReference type="Pfam" id="PF16117"/>
    </source>
</evidence>
<dbReference type="PANTHER" id="PTHR47026:SF2">
    <property type="entry name" value="FLAGELLAR ASSOCIATED PROTEIN"/>
    <property type="match status" value="1"/>
</dbReference>
<feature type="coiled-coil region" evidence="1">
    <location>
        <begin position="351"/>
        <end position="400"/>
    </location>
</feature>
<keyword evidence="1" id="KW-0175">Coiled coil</keyword>
<reference evidence="5 6" key="1">
    <citation type="submission" date="2018-07" db="EMBL/GenBank/DDBJ databases">
        <title>Genome sequencing of oomycete isolates from Chile give support for New Zealand origin for Phytophthora kernoviae and make available the first Nothophytophthora sp. genome.</title>
        <authorList>
            <person name="Studholme D.J."/>
            <person name="Sanfuentes E."/>
            <person name="Panda P."/>
            <person name="Hill R."/>
            <person name="Sambles C."/>
            <person name="Grant M."/>
            <person name="Williams N.M."/>
            <person name="Mcdougal R.L."/>
        </authorList>
    </citation>
    <scope>NUCLEOTIDE SEQUENCE [LARGE SCALE GENOMIC DNA]</scope>
    <source>
        <strain evidence="3">Chile6</strain>
        <strain evidence="4">Chile7</strain>
    </source>
</reference>
<dbReference type="EMBL" id="MBDO02000068">
    <property type="protein sequence ID" value="RLN64640.1"/>
    <property type="molecule type" value="Genomic_DNA"/>
</dbReference>
<evidence type="ECO:0000313" key="6">
    <source>
        <dbReference type="Proteomes" id="UP000284657"/>
    </source>
</evidence>
<accession>A0A3F2RUR4</accession>
<feature type="coiled-coil region" evidence="1">
    <location>
        <begin position="201"/>
        <end position="276"/>
    </location>
</feature>
<dbReference type="Pfam" id="PF16117">
    <property type="entry name" value="DUF4833"/>
    <property type="match status" value="1"/>
</dbReference>
<evidence type="ECO:0000313" key="4">
    <source>
        <dbReference type="EMBL" id="RLN67691.1"/>
    </source>
</evidence>